<dbReference type="AlphaFoldDB" id="A0A656HIM4"/>
<dbReference type="OrthoDB" id="9778690at2"/>
<dbReference type="GO" id="GO:0004312">
    <property type="term" value="F:fatty acid synthase activity"/>
    <property type="evidence" value="ECO:0007669"/>
    <property type="project" value="TreeGrafter"/>
</dbReference>
<dbReference type="SMART" id="SM00826">
    <property type="entry name" value="PKS_DH"/>
    <property type="match status" value="1"/>
</dbReference>
<dbReference type="PANTHER" id="PTHR43775">
    <property type="entry name" value="FATTY ACID SYNTHASE"/>
    <property type="match status" value="1"/>
</dbReference>
<dbReference type="InterPro" id="IPR049900">
    <property type="entry name" value="PKS_mFAS_DH"/>
</dbReference>
<dbReference type="Proteomes" id="UP000005317">
    <property type="component" value="Unassembled WGS sequence"/>
</dbReference>
<keyword evidence="1" id="KW-0596">Phosphopantetheine</keyword>
<feature type="active site" description="Proton acceptor; for dehydratase activity" evidence="3">
    <location>
        <position position="50"/>
    </location>
</feature>
<evidence type="ECO:0000256" key="2">
    <source>
        <dbReference type="ARBA" id="ARBA00022553"/>
    </source>
</evidence>
<dbReference type="InterPro" id="IPR050091">
    <property type="entry name" value="PKS_NRPS_Biosynth_Enz"/>
</dbReference>
<evidence type="ECO:0000256" key="3">
    <source>
        <dbReference type="PROSITE-ProRule" id="PRU01363"/>
    </source>
</evidence>
<dbReference type="InterPro" id="IPR049551">
    <property type="entry name" value="PKS_DH_C"/>
</dbReference>
<evidence type="ECO:0000313" key="6">
    <source>
        <dbReference type="Proteomes" id="UP000005317"/>
    </source>
</evidence>
<keyword evidence="2" id="KW-0597">Phosphoprotein</keyword>
<dbReference type="PROSITE" id="PS52019">
    <property type="entry name" value="PKS_MFAS_DH"/>
    <property type="match status" value="1"/>
</dbReference>
<dbReference type="EMBL" id="JH651384">
    <property type="protein sequence ID" value="EIJ36307.1"/>
    <property type="molecule type" value="Genomic_DNA"/>
</dbReference>
<dbReference type="RefSeq" id="WP_002710184.1">
    <property type="nucleotide sequence ID" value="NZ_JH651384.1"/>
</dbReference>
<dbReference type="InterPro" id="IPR042104">
    <property type="entry name" value="PKS_dehydratase_sf"/>
</dbReference>
<dbReference type="InterPro" id="IPR020807">
    <property type="entry name" value="PKS_DH"/>
</dbReference>
<reference evidence="6" key="1">
    <citation type="journal article" date="2011" name="Stand. Genomic Sci.">
        <title>Genome sequence of the filamentous, gliding Thiothrix nivea neotype strain (JP2(T)).</title>
        <authorList>
            <person name="Lapidus A."/>
            <person name="Nolan M."/>
            <person name="Lucas S."/>
            <person name="Glavina Del Rio T."/>
            <person name="Tice H."/>
            <person name="Cheng J.F."/>
            <person name="Tapia R."/>
            <person name="Han C."/>
            <person name="Goodwin L."/>
            <person name="Pitluck S."/>
            <person name="Liolios K."/>
            <person name="Pagani I."/>
            <person name="Ivanova N."/>
            <person name="Huntemann M."/>
            <person name="Mavromatis K."/>
            <person name="Mikhailova N."/>
            <person name="Pati A."/>
            <person name="Chen A."/>
            <person name="Palaniappan K."/>
            <person name="Land M."/>
            <person name="Brambilla E.M."/>
            <person name="Rohde M."/>
            <person name="Abt B."/>
            <person name="Verbarg S."/>
            <person name="Goker M."/>
            <person name="Bristow J."/>
            <person name="Eisen J.A."/>
            <person name="Markowitz V."/>
            <person name="Hugenholtz P."/>
            <person name="Kyrpides N.C."/>
            <person name="Klenk H.P."/>
            <person name="Woyke T."/>
        </authorList>
    </citation>
    <scope>NUCLEOTIDE SEQUENCE [LARGE SCALE GENOMIC DNA]</scope>
    <source>
        <strain evidence="6">ATCC 35100 / DSM 5205 / JP2</strain>
    </source>
</reference>
<accession>A0A656HIM4</accession>
<gene>
    <name evidence="5" type="ORF">Thini_3806</name>
</gene>
<organism evidence="5 6">
    <name type="scientific">Thiothrix nivea (strain ATCC 35100 / DSM 5205 / JP2)</name>
    <dbReference type="NCBI Taxonomy" id="870187"/>
    <lineage>
        <taxon>Bacteria</taxon>
        <taxon>Pseudomonadati</taxon>
        <taxon>Pseudomonadota</taxon>
        <taxon>Gammaproteobacteria</taxon>
        <taxon>Thiotrichales</taxon>
        <taxon>Thiotrichaceae</taxon>
        <taxon>Thiothrix</taxon>
    </lineage>
</organism>
<protein>
    <submittedName>
        <fullName evidence="5">Beta-ketoacyl synthase</fullName>
    </submittedName>
</protein>
<feature type="active site" description="Proton donor; for dehydratase activity" evidence="3">
    <location>
        <position position="210"/>
    </location>
</feature>
<dbReference type="Gene3D" id="3.10.129.110">
    <property type="entry name" value="Polyketide synthase dehydratase"/>
    <property type="match status" value="1"/>
</dbReference>
<feature type="domain" description="PKS/mFAS DH" evidence="4">
    <location>
        <begin position="22"/>
        <end position="292"/>
    </location>
</feature>
<feature type="region of interest" description="N-terminal hotdog fold" evidence="3">
    <location>
        <begin position="22"/>
        <end position="140"/>
    </location>
</feature>
<evidence type="ECO:0000256" key="1">
    <source>
        <dbReference type="ARBA" id="ARBA00022450"/>
    </source>
</evidence>
<dbReference type="GO" id="GO:0006633">
    <property type="term" value="P:fatty acid biosynthetic process"/>
    <property type="evidence" value="ECO:0007669"/>
    <property type="project" value="TreeGrafter"/>
</dbReference>
<evidence type="ECO:0000313" key="5">
    <source>
        <dbReference type="EMBL" id="EIJ36307.1"/>
    </source>
</evidence>
<evidence type="ECO:0000259" key="4">
    <source>
        <dbReference type="PROSITE" id="PS52019"/>
    </source>
</evidence>
<feature type="region of interest" description="C-terminal hotdog fold" evidence="3">
    <location>
        <begin position="155"/>
        <end position="292"/>
    </location>
</feature>
<keyword evidence="6" id="KW-1185">Reference proteome</keyword>
<dbReference type="Pfam" id="PF21089">
    <property type="entry name" value="PKS_DH_N"/>
    <property type="match status" value="1"/>
</dbReference>
<proteinExistence type="predicted"/>
<sequence length="309" mass="33071" precursor="true">MRPASFPLASTAMGWRFPASTHPLLGRMQATPHPSWKLAISDRLAWLEGHRINGVPLFPATGYVEMALATARAQFGGEAFLLTDVSFLAALCLCEPLEQTCLRTSLFPEDGRFEIHSRNDRNMPWRLHAKGVVQALPANTGNHRLSPDVLYSRCGTLSPAAPAYAALQAAGFGYAGLFRGMVSLTACGHETLAELTPGRAGWIIDPVQLDSGLQSLLASLGGNEHGLFLPVGIKRLQVNGATADAVLAYGHSAFGDGAVRLHADLCLLDRNGRVSMDLQGLTARPMTAGLAQRVFRYLGVADCGSRQPT</sequence>
<name>A0A656HIM4_THINJ</name>
<dbReference type="PANTHER" id="PTHR43775:SF37">
    <property type="entry name" value="SI:DKEY-61P9.11"/>
    <property type="match status" value="1"/>
</dbReference>
<dbReference type="Pfam" id="PF14765">
    <property type="entry name" value="PS-DH"/>
    <property type="match status" value="1"/>
</dbReference>
<dbReference type="InterPro" id="IPR049552">
    <property type="entry name" value="PKS_DH_N"/>
</dbReference>